<dbReference type="InterPro" id="IPR011054">
    <property type="entry name" value="Rudment_hybrid_motif"/>
</dbReference>
<dbReference type="PANTHER" id="PTHR18866:SF128">
    <property type="entry name" value="UREA AMIDOLYASE"/>
    <property type="match status" value="1"/>
</dbReference>
<evidence type="ECO:0000313" key="9">
    <source>
        <dbReference type="Proteomes" id="UP001519887"/>
    </source>
</evidence>
<keyword evidence="9" id="KW-1185">Reference proteome</keyword>
<dbReference type="EMBL" id="JAHZIK010002389">
    <property type="protein sequence ID" value="MBW7460687.1"/>
    <property type="molecule type" value="Genomic_DNA"/>
</dbReference>
<protein>
    <submittedName>
        <fullName evidence="8">Urea carboxylase</fullName>
    </submittedName>
</protein>
<sequence length="280" mass="31971">RHLAETNFKNGGIFLEKYIARARHVEVQIFGNRFGEVAALGERDCSIQRRNQKVVEESPAPHLPEHVREEMFASAKRLAAETGYRSAGTVEYLYDPESLAFYFLEVNTRLQVEHGVTEEVLGIDLVEWMVRESADELKEIHSLVRGPVGHSIQARIYAEDCLQDFRPSAGKLDKAVFTENARIETWLRDGMTVTTLYDPMLAKIIVTGRDREEAIDNLIRALDETRIYGITTNLFYVQELLKEEEVRDGHVYTQLLNGFQPSERAVEVLDGGIQTTVQDW</sequence>
<evidence type="ECO:0000256" key="4">
    <source>
        <dbReference type="ARBA" id="ARBA00023267"/>
    </source>
</evidence>
<dbReference type="Pfam" id="PF02786">
    <property type="entry name" value="CPSase_L_D2"/>
    <property type="match status" value="1"/>
</dbReference>
<dbReference type="InterPro" id="IPR011764">
    <property type="entry name" value="Biotin_carboxylation_dom"/>
</dbReference>
<evidence type="ECO:0000256" key="5">
    <source>
        <dbReference type="PROSITE-ProRule" id="PRU00409"/>
    </source>
</evidence>
<dbReference type="InterPro" id="IPR005479">
    <property type="entry name" value="CPAse_ATP-bd"/>
</dbReference>
<evidence type="ECO:0000256" key="2">
    <source>
        <dbReference type="ARBA" id="ARBA00022741"/>
    </source>
</evidence>
<evidence type="ECO:0000259" key="6">
    <source>
        <dbReference type="PROSITE" id="PS50975"/>
    </source>
</evidence>
<feature type="domain" description="ATP-grasp" evidence="6">
    <location>
        <begin position="13"/>
        <end position="134"/>
    </location>
</feature>
<feature type="non-terminal residue" evidence="8">
    <location>
        <position position="1"/>
    </location>
</feature>
<reference evidence="8 9" key="1">
    <citation type="submission" date="2021-07" db="EMBL/GenBank/DDBJ databases">
        <title>Paenibacillus radiodurans sp. nov., isolated from the southeastern edge of Tengger Desert.</title>
        <authorList>
            <person name="Zhang G."/>
        </authorList>
    </citation>
    <scope>NUCLEOTIDE SEQUENCE [LARGE SCALE GENOMIC DNA]</scope>
    <source>
        <strain evidence="8 9">CCM 7311</strain>
    </source>
</reference>
<dbReference type="PROSITE" id="PS50979">
    <property type="entry name" value="BC"/>
    <property type="match status" value="1"/>
</dbReference>
<dbReference type="PROSITE" id="PS50975">
    <property type="entry name" value="ATP_GRASP"/>
    <property type="match status" value="1"/>
</dbReference>
<evidence type="ECO:0000256" key="3">
    <source>
        <dbReference type="ARBA" id="ARBA00022840"/>
    </source>
</evidence>
<proteinExistence type="predicted"/>
<dbReference type="Gene3D" id="3.30.470.20">
    <property type="entry name" value="ATP-grasp fold, B domain"/>
    <property type="match status" value="1"/>
</dbReference>
<dbReference type="SUPFAM" id="SSF51246">
    <property type="entry name" value="Rudiment single hybrid motif"/>
    <property type="match status" value="1"/>
</dbReference>
<evidence type="ECO:0000259" key="7">
    <source>
        <dbReference type="PROSITE" id="PS50979"/>
    </source>
</evidence>
<evidence type="ECO:0000256" key="1">
    <source>
        <dbReference type="ARBA" id="ARBA00022598"/>
    </source>
</evidence>
<dbReference type="SMART" id="SM00878">
    <property type="entry name" value="Biotin_carb_C"/>
    <property type="match status" value="1"/>
</dbReference>
<keyword evidence="1" id="KW-0436">Ligase</keyword>
<dbReference type="PANTHER" id="PTHR18866">
    <property type="entry name" value="CARBOXYLASE:PYRUVATE/ACETYL-COA/PROPIONYL-COA CARBOXYLASE"/>
    <property type="match status" value="1"/>
</dbReference>
<dbReference type="InterPro" id="IPR005482">
    <property type="entry name" value="Biotin_COase_C"/>
</dbReference>
<dbReference type="Proteomes" id="UP001519887">
    <property type="component" value="Unassembled WGS sequence"/>
</dbReference>
<organism evidence="8 9">
    <name type="scientific">Paenibacillus sepulcri</name>
    <dbReference type="NCBI Taxonomy" id="359917"/>
    <lineage>
        <taxon>Bacteria</taxon>
        <taxon>Bacillati</taxon>
        <taxon>Bacillota</taxon>
        <taxon>Bacilli</taxon>
        <taxon>Bacillales</taxon>
        <taxon>Paenibacillaceae</taxon>
        <taxon>Paenibacillus</taxon>
    </lineage>
</organism>
<comment type="caution">
    <text evidence="8">The sequence shown here is derived from an EMBL/GenBank/DDBJ whole genome shotgun (WGS) entry which is preliminary data.</text>
</comment>
<accession>A0ABS7CID3</accession>
<dbReference type="InterPro" id="IPR050856">
    <property type="entry name" value="Biotin_carboxylase_complex"/>
</dbReference>
<evidence type="ECO:0000313" key="8">
    <source>
        <dbReference type="EMBL" id="MBW7460687.1"/>
    </source>
</evidence>
<keyword evidence="4" id="KW-0092">Biotin</keyword>
<feature type="non-terminal residue" evidence="8">
    <location>
        <position position="280"/>
    </location>
</feature>
<name>A0ABS7CID3_9BACL</name>
<dbReference type="InterPro" id="IPR011761">
    <property type="entry name" value="ATP-grasp"/>
</dbReference>
<dbReference type="SUPFAM" id="SSF56059">
    <property type="entry name" value="Glutathione synthetase ATP-binding domain-like"/>
    <property type="match status" value="1"/>
</dbReference>
<keyword evidence="2 5" id="KW-0547">Nucleotide-binding</keyword>
<dbReference type="PROSITE" id="PS00867">
    <property type="entry name" value="CPSASE_2"/>
    <property type="match status" value="1"/>
</dbReference>
<dbReference type="Pfam" id="PF02785">
    <property type="entry name" value="Biotin_carb_C"/>
    <property type="match status" value="1"/>
</dbReference>
<keyword evidence="3 5" id="KW-0067">ATP-binding</keyword>
<gene>
    <name evidence="8" type="ORF">K0U00_42145</name>
</gene>
<feature type="domain" description="Biotin carboxylation" evidence="7">
    <location>
        <begin position="1"/>
        <end position="261"/>
    </location>
</feature>